<dbReference type="AlphaFoldDB" id="A0A9J7BNG8"/>
<feature type="chain" id="PRO_5039895264" description="Gel scht" evidence="2">
    <location>
        <begin position="25"/>
        <end position="134"/>
    </location>
</feature>
<evidence type="ECO:0000313" key="3">
    <source>
        <dbReference type="EMBL" id="UWZ84436.1"/>
    </source>
</evidence>
<evidence type="ECO:0000313" key="4">
    <source>
        <dbReference type="Proteomes" id="UP001059380"/>
    </source>
</evidence>
<dbReference type="Proteomes" id="UP001059380">
    <property type="component" value="Chromosome"/>
</dbReference>
<dbReference type="EMBL" id="CP093313">
    <property type="protein sequence ID" value="UWZ84436.1"/>
    <property type="molecule type" value="Genomic_DNA"/>
</dbReference>
<feature type="region of interest" description="Disordered" evidence="1">
    <location>
        <begin position="103"/>
        <end position="134"/>
    </location>
</feature>
<evidence type="ECO:0008006" key="5">
    <source>
        <dbReference type="Google" id="ProtNLM"/>
    </source>
</evidence>
<keyword evidence="2" id="KW-0732">Signal</keyword>
<feature type="signal peptide" evidence="2">
    <location>
        <begin position="1"/>
        <end position="24"/>
    </location>
</feature>
<evidence type="ECO:0000256" key="1">
    <source>
        <dbReference type="SAM" id="MobiDB-lite"/>
    </source>
</evidence>
<accession>A0A9J7BNG8</accession>
<evidence type="ECO:0000256" key="2">
    <source>
        <dbReference type="SAM" id="SignalP"/>
    </source>
</evidence>
<organism evidence="3 4">
    <name type="scientific">Occallatibacter riparius</name>
    <dbReference type="NCBI Taxonomy" id="1002689"/>
    <lineage>
        <taxon>Bacteria</taxon>
        <taxon>Pseudomonadati</taxon>
        <taxon>Acidobacteriota</taxon>
        <taxon>Terriglobia</taxon>
        <taxon>Terriglobales</taxon>
        <taxon>Acidobacteriaceae</taxon>
        <taxon>Occallatibacter</taxon>
    </lineage>
</organism>
<dbReference type="KEGG" id="orp:MOP44_00535"/>
<name>A0A9J7BNG8_9BACT</name>
<gene>
    <name evidence="3" type="ORF">MOP44_00535</name>
</gene>
<reference evidence="3" key="1">
    <citation type="submission" date="2021-04" db="EMBL/GenBank/DDBJ databases">
        <title>Phylogenetic analysis of Acidobacteriaceae.</title>
        <authorList>
            <person name="Qiu L."/>
            <person name="Zhang Q."/>
        </authorList>
    </citation>
    <scope>NUCLEOTIDE SEQUENCE</scope>
    <source>
        <strain evidence="3">DSM 25168</strain>
    </source>
</reference>
<protein>
    <recommendedName>
        <fullName evidence="5">Gel scht</fullName>
    </recommendedName>
</protein>
<feature type="compositionally biased region" description="Basic and acidic residues" evidence="1">
    <location>
        <begin position="112"/>
        <end position="123"/>
    </location>
</feature>
<proteinExistence type="predicted"/>
<keyword evidence="4" id="KW-1185">Reference proteome</keyword>
<dbReference type="RefSeq" id="WP_260793939.1">
    <property type="nucleotide sequence ID" value="NZ_CP093313.1"/>
</dbReference>
<sequence length="134" mass="14876">MNRIAVSALLAAATMFPLASSLVAEPQLNVNVPFAFSVANRYLPAGQYRIERHGAFLTLDNQEDHRMVTLVANPGELSEDGRSYLSFDEVNGVRFLRRVATPHEQSSVELTASKDQKHAEQGEHQQVPMDVMQP</sequence>